<dbReference type="InterPro" id="IPR025391">
    <property type="entry name" value="DUF4123"/>
</dbReference>
<proteinExistence type="predicted"/>
<dbReference type="Pfam" id="PF13503">
    <property type="entry name" value="DUF4123"/>
    <property type="match status" value="1"/>
</dbReference>
<sequence>MLTPDTLPPDLPWQGNAYLLLDGISVKNLRVRLLDWFAAPDFQLLYANTPLVSCNPVSPCLITLKGPSTPGLSHYLAHSAEEWGYLIFSHASAFEVITHLRTLLDAQYPHGQKVWLRVADPAVMHALLKHAEDTASADFLGRWSRWCCRMPSATHGTTTYAGVLNPGHWLPSLMVCVSVRWPCLMKYACGPSG</sequence>
<feature type="domain" description="DUF4123" evidence="1">
    <location>
        <begin position="18"/>
        <end position="133"/>
    </location>
</feature>
<comment type="caution">
    <text evidence="2">The sequence shown here is derived from an EMBL/GenBank/DDBJ whole genome shotgun (WGS) entry which is preliminary data.</text>
</comment>
<evidence type="ECO:0000313" key="2">
    <source>
        <dbReference type="EMBL" id="MBM1196105.1"/>
    </source>
</evidence>
<dbReference type="RefSeq" id="WP_203303083.1">
    <property type="nucleotide sequence ID" value="NZ_JAAEBW010000006.1"/>
</dbReference>
<evidence type="ECO:0000313" key="3">
    <source>
        <dbReference type="Proteomes" id="UP000809529"/>
    </source>
</evidence>
<dbReference type="Proteomes" id="UP000809529">
    <property type="component" value="Unassembled WGS sequence"/>
</dbReference>
<gene>
    <name evidence="2" type="ORF">GYN02_13095</name>
</gene>
<accession>A0ABS1ZJJ4</accession>
<dbReference type="EMBL" id="JAAEBW010000006">
    <property type="protein sequence ID" value="MBM1196105.1"/>
    <property type="molecule type" value="Genomic_DNA"/>
</dbReference>
<evidence type="ECO:0000259" key="1">
    <source>
        <dbReference type="Pfam" id="PF13503"/>
    </source>
</evidence>
<reference evidence="2 3" key="1">
    <citation type="submission" date="2020-01" db="EMBL/GenBank/DDBJ databases">
        <title>Comparative genomics of meat spoilage bacteria.</title>
        <authorList>
            <person name="Hilgarth M."/>
            <person name="Vogel R.F."/>
        </authorList>
    </citation>
    <scope>NUCLEOTIDE SEQUENCE [LARGE SCALE GENOMIC DNA]</scope>
    <source>
        <strain evidence="2 3">TMW2.2077</strain>
    </source>
</reference>
<keyword evidence="3" id="KW-1185">Reference proteome</keyword>
<protein>
    <submittedName>
        <fullName evidence="2">DUF4123 domain-containing protein</fullName>
    </submittedName>
</protein>
<name>A0ABS1ZJJ4_9PSED</name>
<organism evidence="2 3">
    <name type="scientific">Pseudomonas weihenstephanensis</name>
    <dbReference type="NCBI Taxonomy" id="1608994"/>
    <lineage>
        <taxon>Bacteria</taxon>
        <taxon>Pseudomonadati</taxon>
        <taxon>Pseudomonadota</taxon>
        <taxon>Gammaproteobacteria</taxon>
        <taxon>Pseudomonadales</taxon>
        <taxon>Pseudomonadaceae</taxon>
        <taxon>Pseudomonas</taxon>
    </lineage>
</organism>